<accession>A0A7S1X141</accession>
<proteinExistence type="predicted"/>
<dbReference type="PANTHER" id="PTHR35509:SF6">
    <property type="entry name" value="ADENYLATE KINASE"/>
    <property type="match status" value="1"/>
</dbReference>
<dbReference type="InterPro" id="IPR053021">
    <property type="entry name" value="Chloroplast_ADK"/>
</dbReference>
<feature type="compositionally biased region" description="Basic residues" evidence="1">
    <location>
        <begin position="20"/>
        <end position="30"/>
    </location>
</feature>
<evidence type="ECO:0000313" key="3">
    <source>
        <dbReference type="EMBL" id="CAD9202264.1"/>
    </source>
</evidence>
<dbReference type="EMBL" id="HBGG01008922">
    <property type="protein sequence ID" value="CAD9202264.1"/>
    <property type="molecule type" value="Transcribed_RNA"/>
</dbReference>
<evidence type="ECO:0000256" key="1">
    <source>
        <dbReference type="SAM" id="MobiDB-lite"/>
    </source>
</evidence>
<dbReference type="PANTHER" id="PTHR35509">
    <property type="entry name" value="DOMAIN PROTEIN, PUTATIVE (DUF1995)-RELATED"/>
    <property type="match status" value="1"/>
</dbReference>
<sequence>MVSLLAASSGTAPGVARPPAIRRVRSRPSHRATAGPPTLARHRRLHDTSRSHDTCRTTGFRVKATDGSDETAEVPSALMEPIPTKLNRVPHPRELRQYFYKLGVKSVKGAVEAGESRMQLRVTIPELNPEMDVYRIGTLLEMVREIAAVLAQDGLRVKVCVQQALGQGFFTGMPLSLSGVRRILEMMDWGEAASFVALGQVGEDQIDDETAVYILIAPQNVVNGAVIYELSDMVDAAEAKGKQVVLINPILKDVPSSGGMMGVRGRAERLDFANSFVSAGHFRLLYKAGTFYPIVGALRYVYGGPWEVSKRVDINKYEEQYQVIGSYDEEPDAVAITKCFEAYRKIQRKKEAEAYRARF</sequence>
<gene>
    <name evidence="3" type="ORF">TCHU04912_LOCUS4497</name>
</gene>
<feature type="region of interest" description="Disordered" evidence="1">
    <location>
        <begin position="1"/>
        <end position="54"/>
    </location>
</feature>
<organism evidence="3">
    <name type="scientific">Tetraselmis chuii</name>
    <dbReference type="NCBI Taxonomy" id="63592"/>
    <lineage>
        <taxon>Eukaryota</taxon>
        <taxon>Viridiplantae</taxon>
        <taxon>Chlorophyta</taxon>
        <taxon>core chlorophytes</taxon>
        <taxon>Chlorodendrophyceae</taxon>
        <taxon>Chlorodendrales</taxon>
        <taxon>Chlorodendraceae</taxon>
        <taxon>Tetraselmis</taxon>
    </lineage>
</organism>
<feature type="domain" description="DUF1995" evidence="2">
    <location>
        <begin position="105"/>
        <end position="336"/>
    </location>
</feature>
<evidence type="ECO:0000259" key="2">
    <source>
        <dbReference type="Pfam" id="PF09353"/>
    </source>
</evidence>
<reference evidence="3" key="1">
    <citation type="submission" date="2021-01" db="EMBL/GenBank/DDBJ databases">
        <authorList>
            <person name="Corre E."/>
            <person name="Pelletier E."/>
            <person name="Niang G."/>
            <person name="Scheremetjew M."/>
            <person name="Finn R."/>
            <person name="Kale V."/>
            <person name="Holt S."/>
            <person name="Cochrane G."/>
            <person name="Meng A."/>
            <person name="Brown T."/>
            <person name="Cohen L."/>
        </authorList>
    </citation>
    <scope>NUCLEOTIDE SEQUENCE</scope>
    <source>
        <strain evidence="3">PLY429</strain>
    </source>
</reference>
<dbReference type="AlphaFoldDB" id="A0A7S1X141"/>
<dbReference type="InterPro" id="IPR018962">
    <property type="entry name" value="DUF1995"/>
</dbReference>
<protein>
    <recommendedName>
        <fullName evidence="2">DUF1995 domain-containing protein</fullName>
    </recommendedName>
</protein>
<feature type="compositionally biased region" description="Polar residues" evidence="1">
    <location>
        <begin position="1"/>
        <end position="11"/>
    </location>
</feature>
<name>A0A7S1X141_9CHLO</name>
<dbReference type="Pfam" id="PF09353">
    <property type="entry name" value="DUF1995"/>
    <property type="match status" value="1"/>
</dbReference>